<feature type="domain" description="DUF6443" evidence="2">
    <location>
        <begin position="25"/>
        <end position="170"/>
    </location>
</feature>
<feature type="chain" id="PRO_5047075835" evidence="1">
    <location>
        <begin position="18"/>
        <end position="500"/>
    </location>
</feature>
<keyword evidence="1" id="KW-0732">Signal</keyword>
<evidence type="ECO:0000259" key="2">
    <source>
        <dbReference type="Pfam" id="PF20041"/>
    </source>
</evidence>
<evidence type="ECO:0000313" key="4">
    <source>
        <dbReference type="Proteomes" id="UP000830583"/>
    </source>
</evidence>
<organism evidence="3 4">
    <name type="scientific">Flavobacterium azooxidireducens</name>
    <dbReference type="NCBI Taxonomy" id="1871076"/>
    <lineage>
        <taxon>Bacteria</taxon>
        <taxon>Pseudomonadati</taxon>
        <taxon>Bacteroidota</taxon>
        <taxon>Flavobacteriia</taxon>
        <taxon>Flavobacteriales</taxon>
        <taxon>Flavobacteriaceae</taxon>
        <taxon>Flavobacterium</taxon>
    </lineage>
</organism>
<evidence type="ECO:0000256" key="1">
    <source>
        <dbReference type="SAM" id="SignalP"/>
    </source>
</evidence>
<evidence type="ECO:0000313" key="3">
    <source>
        <dbReference type="EMBL" id="UPQ80459.1"/>
    </source>
</evidence>
<reference evidence="3" key="1">
    <citation type="submission" date="2022-04" db="EMBL/GenBank/DDBJ databases">
        <title>Consumption of N2O by Flavobacterium azooxidireducens sp. nov. isolated from Decomposing Leaf Litter of Phragmites australis (Cav.).</title>
        <authorList>
            <person name="Behrendt U."/>
            <person name="Spanner T."/>
            <person name="Augustin J."/>
            <person name="Horn M.A."/>
            <person name="Kolb S."/>
            <person name="Ulrich A."/>
        </authorList>
    </citation>
    <scope>NUCLEOTIDE SEQUENCE</scope>
    <source>
        <strain evidence="3">IGB 4-14</strain>
    </source>
</reference>
<sequence>MKKLYILFLVLPVLLFAQEQNYIKNTTYKKPSTEEQIDVDNPADVAVTIQYFDGLGRPIQQVAHKQSNTGKDIIVHIGYDEFGRQTKEYLPYVRSSALVNFDPNGEANTMSFYATPNVSLSGNPFLETTGNPYSEKVLEASPLSRVFEQAAPGDPWEKTNGKTIKFDYQTNKHEEVIYFKAVTEWSATEGLYTIALVKDGHYTENQLYKTITKDENWKQASGLNNTTEEFKNKQGQVVLKRTYNNDDPHDTYYVYDIYGNLTYVIPPLVDTTSTIDETILNGLCYQYKYDSRNRLVAKKIPGKLWEFILYDKLDRVVGVGPTAPPFSDRTDNGWSITKYDKFNRPILAGWISSDSITNTKRKNLQLGINGQTVFSESKTENTPDVTIMGVTYRYSNTAWPTSGYHVLNVTYYDDYNYPNPPTIPAEVEEQEVYYNNSRKPIGLVTGSWTRLLRTAGSYRNETSYTLYDKNQDQLGFLTETENVEMVAVHKLILNMTLPEK</sequence>
<accession>A0ABY4KIS5</accession>
<dbReference type="Gene3D" id="2.180.10.10">
    <property type="entry name" value="RHS repeat-associated core"/>
    <property type="match status" value="1"/>
</dbReference>
<dbReference type="RefSeq" id="WP_248436353.1">
    <property type="nucleotide sequence ID" value="NZ_CP096205.1"/>
</dbReference>
<proteinExistence type="predicted"/>
<name>A0ABY4KIS5_9FLAO</name>
<keyword evidence="4" id="KW-1185">Reference proteome</keyword>
<feature type="signal peptide" evidence="1">
    <location>
        <begin position="1"/>
        <end position="17"/>
    </location>
</feature>
<dbReference type="Pfam" id="PF20041">
    <property type="entry name" value="DUF6443"/>
    <property type="match status" value="1"/>
</dbReference>
<dbReference type="Proteomes" id="UP000830583">
    <property type="component" value="Chromosome"/>
</dbReference>
<dbReference type="EMBL" id="CP096205">
    <property type="protein sequence ID" value="UPQ80459.1"/>
    <property type="molecule type" value="Genomic_DNA"/>
</dbReference>
<gene>
    <name evidence="3" type="ORF">M0M57_06370</name>
</gene>
<protein>
    <submittedName>
        <fullName evidence="3">DUF6443 domain-containing protein</fullName>
    </submittedName>
</protein>
<dbReference type="InterPro" id="IPR045619">
    <property type="entry name" value="DUF6443"/>
</dbReference>